<keyword evidence="2" id="KW-1185">Reference proteome</keyword>
<name>A0ACB7ITF5_PLECO</name>
<sequence>MPALYHDARISPRNDENTTRGTALASIIGISLSVVVVLGLLAVVYIAVTRFYRRKTKATRRAQEEGTLKGLVRAFDHSRSGQDRSTYPYHHVERGKHNTQQSGTAPLLGEDIQGLSGYESQDAARNSVVSTQEYNKEAFLPLSSSNETQPSTGPDRAFFNLPTPLSAGGSTFTFAGTREAMGALPPIDTTSPLTTAPLSAATASTAGPFSAFLGHAPLSATTTRSDSTFSALDRFPPPPVPALPAWYAGGDELKRRQEEEEEEEEEGQLGRTDTVVVGQMLKMRAKRAEACLSRGYTNISVIERSDSIKSVDSSLHSTSTKPARSERRLTSLKIPYFFAPSSIHTISPTSLKDVTPLADNPPSRTSVPTIGGPRPLRKGSKMPTLPMETVSEDPSSSKSTSSLTESSGLSSIPLLFSSTTVPGFTALMPRPESNWPVTPDTSSGQEEDSFTLQDNPNSLTPFNLPEASLTTAFRESIPLSAATLDTYGSGSISEWRDSHGSHPPPSFRLPAAAFSSVPVSGDSSKSTAPLRINPAKRGRSNNRSSSDIGHDTDAGDARSNKETRSRSRDSATSDSSSCPKLHIHTEVDPVAVTRSQTKLRSRPPSLERPAARVVGARMRGASTSSVSSDCSGAGHPVLGPKARVHDIEHVRQVPGMDAMLGKYHRVASMQGVVELGQ</sequence>
<evidence type="ECO:0000313" key="2">
    <source>
        <dbReference type="Proteomes" id="UP000824881"/>
    </source>
</evidence>
<accession>A0ACB7ITF5</accession>
<dbReference type="Proteomes" id="UP000824881">
    <property type="component" value="Unassembled WGS sequence"/>
</dbReference>
<proteinExistence type="predicted"/>
<protein>
    <submittedName>
        <fullName evidence="1">Uncharacterized protein</fullName>
    </submittedName>
</protein>
<gene>
    <name evidence="1" type="ORF">CCMSSC00406_0008339</name>
</gene>
<comment type="caution">
    <text evidence="1">The sequence shown here is derived from an EMBL/GenBank/DDBJ whole genome shotgun (WGS) entry which is preliminary data.</text>
</comment>
<reference evidence="1 2" key="1">
    <citation type="journal article" date="2021" name="Appl. Environ. Microbiol.">
        <title>Genetic linkage and physical mapping for an oyster mushroom Pleurotus cornucopiae and QTL analysis for the trait cap color.</title>
        <authorList>
            <person name="Zhang Y."/>
            <person name="Gao W."/>
            <person name="Sonnenberg A."/>
            <person name="Chen Q."/>
            <person name="Zhang J."/>
            <person name="Huang C."/>
        </authorList>
    </citation>
    <scope>NUCLEOTIDE SEQUENCE [LARGE SCALE GENOMIC DNA]</scope>
    <source>
        <strain evidence="1">CCMSSC00406</strain>
    </source>
</reference>
<evidence type="ECO:0000313" key="1">
    <source>
        <dbReference type="EMBL" id="KAG9221405.1"/>
    </source>
</evidence>
<organism evidence="1 2">
    <name type="scientific">Pleurotus cornucopiae</name>
    <name type="common">Cornucopia mushroom</name>
    <dbReference type="NCBI Taxonomy" id="5321"/>
    <lineage>
        <taxon>Eukaryota</taxon>
        <taxon>Fungi</taxon>
        <taxon>Dikarya</taxon>
        <taxon>Basidiomycota</taxon>
        <taxon>Agaricomycotina</taxon>
        <taxon>Agaricomycetes</taxon>
        <taxon>Agaricomycetidae</taxon>
        <taxon>Agaricales</taxon>
        <taxon>Pleurotineae</taxon>
        <taxon>Pleurotaceae</taxon>
        <taxon>Pleurotus</taxon>
    </lineage>
</organism>
<dbReference type="EMBL" id="WQMT02000007">
    <property type="protein sequence ID" value="KAG9221405.1"/>
    <property type="molecule type" value="Genomic_DNA"/>
</dbReference>